<dbReference type="InterPro" id="IPR038385">
    <property type="entry name" value="Sua5/YwlC_C"/>
</dbReference>
<evidence type="ECO:0000256" key="2">
    <source>
        <dbReference type="ARBA" id="ARBA00007663"/>
    </source>
</evidence>
<dbReference type="Proteomes" id="UP000183974">
    <property type="component" value="Unassembled WGS sequence"/>
</dbReference>
<evidence type="ECO:0000256" key="6">
    <source>
        <dbReference type="ARBA" id="ARBA00022679"/>
    </source>
</evidence>
<dbReference type="Pfam" id="PF03481">
    <property type="entry name" value="Sua5_C"/>
    <property type="match status" value="1"/>
</dbReference>
<keyword evidence="6 13" id="KW-0808">Transferase</keyword>
<evidence type="ECO:0000256" key="4">
    <source>
        <dbReference type="ARBA" id="ARBA00015492"/>
    </source>
</evidence>
<dbReference type="PANTHER" id="PTHR17490">
    <property type="entry name" value="SUA5"/>
    <property type="match status" value="1"/>
</dbReference>
<evidence type="ECO:0000256" key="10">
    <source>
        <dbReference type="ARBA" id="ARBA00022840"/>
    </source>
</evidence>
<gene>
    <name evidence="16" type="ORF">SAMN05444398_103131</name>
</gene>
<feature type="binding site" evidence="14">
    <location>
        <position position="194"/>
    </location>
    <ligand>
        <name>ATP</name>
        <dbReference type="ChEBI" id="CHEBI:30616"/>
    </ligand>
</feature>
<evidence type="ECO:0000256" key="8">
    <source>
        <dbReference type="ARBA" id="ARBA00022695"/>
    </source>
</evidence>
<dbReference type="Gene3D" id="3.90.870.10">
    <property type="entry name" value="DHBP synthase"/>
    <property type="match status" value="1"/>
</dbReference>
<dbReference type="PROSITE" id="PS51163">
    <property type="entry name" value="YRDC"/>
    <property type="match status" value="1"/>
</dbReference>
<evidence type="ECO:0000256" key="13">
    <source>
        <dbReference type="PIRNR" id="PIRNR004930"/>
    </source>
</evidence>
<evidence type="ECO:0000256" key="9">
    <source>
        <dbReference type="ARBA" id="ARBA00022741"/>
    </source>
</evidence>
<dbReference type="SUPFAM" id="SSF55821">
    <property type="entry name" value="YrdC/RibB"/>
    <property type="match status" value="1"/>
</dbReference>
<dbReference type="AlphaFoldDB" id="A0A1M7B8T2"/>
<evidence type="ECO:0000313" key="17">
    <source>
        <dbReference type="Proteomes" id="UP000183974"/>
    </source>
</evidence>
<dbReference type="InterPro" id="IPR005145">
    <property type="entry name" value="Sua5_C"/>
</dbReference>
<comment type="similarity">
    <text evidence="2 13">Belongs to the SUA5 family.</text>
</comment>
<keyword evidence="8 13" id="KW-0548">Nucleotidyltransferase</keyword>
<dbReference type="GO" id="GO:0005524">
    <property type="term" value="F:ATP binding"/>
    <property type="evidence" value="ECO:0007669"/>
    <property type="project" value="UniProtKB-UniRule"/>
</dbReference>
<dbReference type="PIRSF" id="PIRSF004930">
    <property type="entry name" value="Tln_factor_SUA5"/>
    <property type="match status" value="1"/>
</dbReference>
<dbReference type="GO" id="GO:0000049">
    <property type="term" value="F:tRNA binding"/>
    <property type="evidence" value="ECO:0007669"/>
    <property type="project" value="TreeGrafter"/>
</dbReference>
<feature type="binding site" evidence="14">
    <location>
        <position position="57"/>
    </location>
    <ligand>
        <name>ATP</name>
        <dbReference type="ChEBI" id="CHEBI:30616"/>
    </ligand>
</feature>
<name>A0A1M7B8T2_9RHOB</name>
<keyword evidence="9 13" id="KW-0547">Nucleotide-binding</keyword>
<dbReference type="GO" id="GO:0005737">
    <property type="term" value="C:cytoplasm"/>
    <property type="evidence" value="ECO:0007669"/>
    <property type="project" value="UniProtKB-SubCell"/>
</dbReference>
<dbReference type="InterPro" id="IPR017945">
    <property type="entry name" value="DHBP_synth_RibB-like_a/b_dom"/>
</dbReference>
<dbReference type="Pfam" id="PF01300">
    <property type="entry name" value="Sua5_yciO_yrdC"/>
    <property type="match status" value="1"/>
</dbReference>
<dbReference type="STRING" id="337701.SAMN05444398_103131"/>
<protein>
    <recommendedName>
        <fullName evidence="4 13">Threonylcarbamoyl-AMP synthase</fullName>
        <shortName evidence="13">TC-AMP synthase</shortName>
        <ecNumber evidence="3 13">2.7.7.87</ecNumber>
    </recommendedName>
    <alternativeName>
        <fullName evidence="11 13">L-threonylcarbamoyladenylate synthase</fullName>
    </alternativeName>
</protein>
<evidence type="ECO:0000256" key="14">
    <source>
        <dbReference type="PIRSR" id="PIRSR004930-1"/>
    </source>
</evidence>
<evidence type="ECO:0000256" key="5">
    <source>
        <dbReference type="ARBA" id="ARBA00022490"/>
    </source>
</evidence>
<feature type="binding site" evidence="14">
    <location>
        <position position="230"/>
    </location>
    <ligand>
        <name>ATP</name>
        <dbReference type="ChEBI" id="CHEBI:30616"/>
    </ligand>
</feature>
<evidence type="ECO:0000256" key="11">
    <source>
        <dbReference type="ARBA" id="ARBA00029774"/>
    </source>
</evidence>
<dbReference type="GO" id="GO:0008033">
    <property type="term" value="P:tRNA processing"/>
    <property type="evidence" value="ECO:0007669"/>
    <property type="project" value="UniProtKB-KW"/>
</dbReference>
<comment type="subcellular location">
    <subcellularLocation>
        <location evidence="1 13">Cytoplasm</location>
    </subcellularLocation>
</comment>
<dbReference type="PANTHER" id="PTHR17490:SF16">
    <property type="entry name" value="THREONYLCARBAMOYL-AMP SYNTHASE"/>
    <property type="match status" value="1"/>
</dbReference>
<reference evidence="16 17" key="1">
    <citation type="submission" date="2016-11" db="EMBL/GenBank/DDBJ databases">
        <authorList>
            <person name="Jaros S."/>
            <person name="Januszkiewicz K."/>
            <person name="Wedrychowicz H."/>
        </authorList>
    </citation>
    <scope>NUCLEOTIDE SEQUENCE [LARGE SCALE GENOMIC DNA]</scope>
    <source>
        <strain evidence="16 17">DSM 29589</strain>
    </source>
</reference>
<feature type="binding site" evidence="14">
    <location>
        <position position="34"/>
    </location>
    <ligand>
        <name>L-threonine</name>
        <dbReference type="ChEBI" id="CHEBI:57926"/>
    </ligand>
</feature>
<dbReference type="NCBIfam" id="TIGR00057">
    <property type="entry name" value="L-threonylcarbamoyladenylate synthase"/>
    <property type="match status" value="1"/>
</dbReference>
<feature type="binding site" evidence="14">
    <location>
        <position position="151"/>
    </location>
    <ligand>
        <name>ATP</name>
        <dbReference type="ChEBI" id="CHEBI:30616"/>
    </ligand>
</feature>
<dbReference type="RefSeq" id="WP_073034188.1">
    <property type="nucleotide sequence ID" value="NZ_BMLR01000003.1"/>
</dbReference>
<dbReference type="InterPro" id="IPR050156">
    <property type="entry name" value="TC-AMP_synthase_SUA5"/>
</dbReference>
<dbReference type="EC" id="2.7.7.87" evidence="3 13"/>
<dbReference type="OrthoDB" id="9814580at2"/>
<feature type="binding site" evidence="14">
    <location>
        <position position="181"/>
    </location>
    <ligand>
        <name>L-threonine</name>
        <dbReference type="ChEBI" id="CHEBI:57926"/>
    </ligand>
</feature>
<dbReference type="GO" id="GO:0003725">
    <property type="term" value="F:double-stranded RNA binding"/>
    <property type="evidence" value="ECO:0007669"/>
    <property type="project" value="UniProtKB-UniRule"/>
</dbReference>
<proteinExistence type="inferred from homology"/>
<keyword evidence="10 13" id="KW-0067">ATP-binding</keyword>
<feature type="binding site" evidence="14">
    <location>
        <position position="117"/>
    </location>
    <ligand>
        <name>ATP</name>
        <dbReference type="ChEBI" id="CHEBI:30616"/>
    </ligand>
</feature>
<evidence type="ECO:0000256" key="3">
    <source>
        <dbReference type="ARBA" id="ARBA00012584"/>
    </source>
</evidence>
<keyword evidence="5 13" id="KW-0963">Cytoplasm</keyword>
<dbReference type="EMBL" id="FRBR01000003">
    <property type="protein sequence ID" value="SHL51324.1"/>
    <property type="molecule type" value="Genomic_DNA"/>
</dbReference>
<organism evidence="16 17">
    <name type="scientific">Roseovarius pacificus</name>
    <dbReference type="NCBI Taxonomy" id="337701"/>
    <lineage>
        <taxon>Bacteria</taxon>
        <taxon>Pseudomonadati</taxon>
        <taxon>Pseudomonadota</taxon>
        <taxon>Alphaproteobacteria</taxon>
        <taxon>Rhodobacterales</taxon>
        <taxon>Roseobacteraceae</taxon>
        <taxon>Roseovarius</taxon>
    </lineage>
</organism>
<evidence type="ECO:0000313" key="16">
    <source>
        <dbReference type="EMBL" id="SHL51324.1"/>
    </source>
</evidence>
<comment type="function">
    <text evidence="13">Required for the formation of a threonylcarbamoyl group on adenosine at position 37 (t(6)A37) in tRNAs that read codons beginning with adenine.</text>
</comment>
<accession>A0A1M7B8T2</accession>
<dbReference type="InterPro" id="IPR006070">
    <property type="entry name" value="Sua5-like_dom"/>
</dbReference>
<feature type="binding site" evidence="14">
    <location>
        <position position="121"/>
    </location>
    <ligand>
        <name>L-threonine</name>
        <dbReference type="ChEBI" id="CHEBI:57926"/>
    </ligand>
</feature>
<evidence type="ECO:0000256" key="7">
    <source>
        <dbReference type="ARBA" id="ARBA00022694"/>
    </source>
</evidence>
<feature type="binding site" evidence="14">
    <location>
        <position position="143"/>
    </location>
    <ligand>
        <name>ATP</name>
        <dbReference type="ChEBI" id="CHEBI:30616"/>
    </ligand>
</feature>
<evidence type="ECO:0000259" key="15">
    <source>
        <dbReference type="PROSITE" id="PS51163"/>
    </source>
</evidence>
<evidence type="ECO:0000256" key="12">
    <source>
        <dbReference type="ARBA" id="ARBA00048366"/>
    </source>
</evidence>
<feature type="binding site" evidence="14">
    <location>
        <position position="66"/>
    </location>
    <ligand>
        <name>L-threonine</name>
        <dbReference type="ChEBI" id="CHEBI:57926"/>
    </ligand>
</feature>
<keyword evidence="7 13" id="KW-0819">tRNA processing</keyword>
<feature type="domain" description="YrdC-like" evidence="15">
    <location>
        <begin position="12"/>
        <end position="198"/>
    </location>
</feature>
<dbReference type="GO" id="GO:0006450">
    <property type="term" value="P:regulation of translational fidelity"/>
    <property type="evidence" value="ECO:0007669"/>
    <property type="project" value="TreeGrafter"/>
</dbReference>
<sequence>MPEATEHLVADTEGYARAAQLLREGGLVAFPTETVYGLGGDARNDMAVAGIFEAKGRPRFNPLIVHVDSPETARRYVEWSDAADRLASAFWPGPLTLVLPLRPDAGLSPLVTADLPTLAIRVPAHPVARALLRAFGGPLAGPSANPSGRISPTTAAHVAAGLDGRIAAILDGGACGVGVESTILGLAEGPTLLRPGGLPVEAIEAALGGPVARRGANDPLTAPGQMTSHYAPGARVRLEATEARESEVLLGFGAVECDLNLSPAGDLREAAANLFHHLHALDATGAEGIAVSPIPQAGLGLAINDRLRRAAAPRE</sequence>
<dbReference type="Gene3D" id="3.40.50.11030">
    <property type="entry name" value="Threonylcarbamoyl-AMP synthase, C-terminal domain"/>
    <property type="match status" value="1"/>
</dbReference>
<feature type="binding site" evidence="14">
    <location>
        <position position="61"/>
    </location>
    <ligand>
        <name>ATP</name>
        <dbReference type="ChEBI" id="CHEBI:30616"/>
    </ligand>
</feature>
<comment type="catalytic activity">
    <reaction evidence="12 13">
        <text>L-threonine + hydrogencarbonate + ATP = L-threonylcarbamoyladenylate + diphosphate + H2O</text>
        <dbReference type="Rhea" id="RHEA:36407"/>
        <dbReference type="ChEBI" id="CHEBI:15377"/>
        <dbReference type="ChEBI" id="CHEBI:17544"/>
        <dbReference type="ChEBI" id="CHEBI:30616"/>
        <dbReference type="ChEBI" id="CHEBI:33019"/>
        <dbReference type="ChEBI" id="CHEBI:57926"/>
        <dbReference type="ChEBI" id="CHEBI:73682"/>
        <dbReference type="EC" id="2.7.7.87"/>
    </reaction>
</comment>
<evidence type="ECO:0000256" key="1">
    <source>
        <dbReference type="ARBA" id="ARBA00004496"/>
    </source>
</evidence>
<keyword evidence="17" id="KW-1185">Reference proteome</keyword>
<dbReference type="InterPro" id="IPR010923">
    <property type="entry name" value="T(6)A37_SUA5"/>
</dbReference>
<dbReference type="GO" id="GO:0061710">
    <property type="term" value="F:L-threonylcarbamoyladenylate synthase"/>
    <property type="evidence" value="ECO:0007669"/>
    <property type="project" value="UniProtKB-EC"/>
</dbReference>